<reference evidence="2" key="1">
    <citation type="submission" date="2022-07" db="EMBL/GenBank/DDBJ databases">
        <title>Genome analysis of Parmales, a sister group of diatoms, reveals the evolutionary specialization of diatoms from phago-mixotrophs to photoautotrophs.</title>
        <authorList>
            <person name="Ban H."/>
            <person name="Sato S."/>
            <person name="Yoshikawa S."/>
            <person name="Kazumasa Y."/>
            <person name="Nakamura Y."/>
            <person name="Ichinomiya M."/>
            <person name="Saitoh K."/>
            <person name="Sato N."/>
            <person name="Blanc-Mathieu R."/>
            <person name="Endo H."/>
            <person name="Kuwata A."/>
            <person name="Ogata H."/>
        </authorList>
    </citation>
    <scope>NUCLEOTIDE SEQUENCE</scope>
</reference>
<name>A0A9W7FGU9_9STRA</name>
<gene>
    <name evidence="2" type="ORF">TrRE_jg4351</name>
</gene>
<feature type="compositionally biased region" description="Acidic residues" evidence="1">
    <location>
        <begin position="10"/>
        <end position="22"/>
    </location>
</feature>
<evidence type="ECO:0000313" key="3">
    <source>
        <dbReference type="Proteomes" id="UP001165082"/>
    </source>
</evidence>
<feature type="region of interest" description="Disordered" evidence="1">
    <location>
        <begin position="1"/>
        <end position="34"/>
    </location>
</feature>
<dbReference type="EMBL" id="BRXZ01000448">
    <property type="protein sequence ID" value="GMI11849.1"/>
    <property type="molecule type" value="Genomic_DNA"/>
</dbReference>
<evidence type="ECO:0000313" key="2">
    <source>
        <dbReference type="EMBL" id="GMI11849.1"/>
    </source>
</evidence>
<organism evidence="2 3">
    <name type="scientific">Triparma retinervis</name>
    <dbReference type="NCBI Taxonomy" id="2557542"/>
    <lineage>
        <taxon>Eukaryota</taxon>
        <taxon>Sar</taxon>
        <taxon>Stramenopiles</taxon>
        <taxon>Ochrophyta</taxon>
        <taxon>Bolidophyceae</taxon>
        <taxon>Parmales</taxon>
        <taxon>Triparmaceae</taxon>
        <taxon>Triparma</taxon>
    </lineage>
</organism>
<accession>A0A9W7FGU9</accession>
<sequence>MHSTDVGDYFPEDYEGGPEFEEGMLGSQAKTGGGGTNDVATPGMEDFGKGGYVIGGLEDTNIPEGFEFVPSSVPDGTVKFTVAGSSKGGSHSHVVSPFCMGFEDFYAGFTPSSHPSLQVHPTSGRMDRRGGEDSVFTIKCQPNGQAGTFKGQLVVFLPDEGDKLTYDIEAEAY</sequence>
<evidence type="ECO:0000256" key="1">
    <source>
        <dbReference type="SAM" id="MobiDB-lite"/>
    </source>
</evidence>
<dbReference type="OrthoDB" id="192655at2759"/>
<dbReference type="AlphaFoldDB" id="A0A9W7FGU9"/>
<keyword evidence="3" id="KW-1185">Reference proteome</keyword>
<dbReference type="Proteomes" id="UP001165082">
    <property type="component" value="Unassembled WGS sequence"/>
</dbReference>
<protein>
    <submittedName>
        <fullName evidence="2">Uncharacterized protein</fullName>
    </submittedName>
</protein>
<comment type="caution">
    <text evidence="2">The sequence shown here is derived from an EMBL/GenBank/DDBJ whole genome shotgun (WGS) entry which is preliminary data.</text>
</comment>
<proteinExistence type="predicted"/>